<dbReference type="AlphaFoldDB" id="A0A397HKK3"/>
<gene>
    <name evidence="1" type="ORF">Glove_350g44</name>
</gene>
<dbReference type="EMBL" id="PQFF01000320">
    <property type="protein sequence ID" value="RHZ60970.1"/>
    <property type="molecule type" value="Genomic_DNA"/>
</dbReference>
<proteinExistence type="predicted"/>
<sequence length="95" mass="11155">MTTEFLDSNNLSIKKFNETPFNNDHAKVQKLHDISVKHMISLLKKLENSIIFDLLIEYNELELDELVEYLQTHLINNNALLRLNFARVKLSSQKL</sequence>
<organism evidence="1 2">
    <name type="scientific">Diversispora epigaea</name>
    <dbReference type="NCBI Taxonomy" id="1348612"/>
    <lineage>
        <taxon>Eukaryota</taxon>
        <taxon>Fungi</taxon>
        <taxon>Fungi incertae sedis</taxon>
        <taxon>Mucoromycota</taxon>
        <taxon>Glomeromycotina</taxon>
        <taxon>Glomeromycetes</taxon>
        <taxon>Diversisporales</taxon>
        <taxon>Diversisporaceae</taxon>
        <taxon>Diversispora</taxon>
    </lineage>
</organism>
<name>A0A397HKK3_9GLOM</name>
<accession>A0A397HKK3</accession>
<reference evidence="1 2" key="1">
    <citation type="submission" date="2018-08" db="EMBL/GenBank/DDBJ databases">
        <title>Genome and evolution of the arbuscular mycorrhizal fungus Diversispora epigaea (formerly Glomus versiforme) and its bacterial endosymbionts.</title>
        <authorList>
            <person name="Sun X."/>
            <person name="Fei Z."/>
            <person name="Harrison M."/>
        </authorList>
    </citation>
    <scope>NUCLEOTIDE SEQUENCE [LARGE SCALE GENOMIC DNA]</scope>
    <source>
        <strain evidence="1 2">IT104</strain>
    </source>
</reference>
<evidence type="ECO:0000313" key="2">
    <source>
        <dbReference type="Proteomes" id="UP000266861"/>
    </source>
</evidence>
<protein>
    <submittedName>
        <fullName evidence="1">Uncharacterized protein</fullName>
    </submittedName>
</protein>
<comment type="caution">
    <text evidence="1">The sequence shown here is derived from an EMBL/GenBank/DDBJ whole genome shotgun (WGS) entry which is preliminary data.</text>
</comment>
<evidence type="ECO:0000313" key="1">
    <source>
        <dbReference type="EMBL" id="RHZ60970.1"/>
    </source>
</evidence>
<dbReference type="Proteomes" id="UP000266861">
    <property type="component" value="Unassembled WGS sequence"/>
</dbReference>
<keyword evidence="2" id="KW-1185">Reference proteome</keyword>